<dbReference type="EMBL" id="JAGSOV010000060">
    <property type="protein sequence ID" value="MCO1658869.1"/>
    <property type="molecule type" value="Genomic_DNA"/>
</dbReference>
<gene>
    <name evidence="1" type="ORF">KDL28_27740</name>
</gene>
<accession>A0ABT1A791</accession>
<sequence length="69" mass="7952">MSVHDGRLSWTVWARRDGWDHSDPKRMRGSVRIDPRDVLFGPLRYQQVKIGERVTAVVRMPAPVVPGAW</sequence>
<organism evidence="1 2">
    <name type="scientific">Pseudonocardia humida</name>
    <dbReference type="NCBI Taxonomy" id="2800819"/>
    <lineage>
        <taxon>Bacteria</taxon>
        <taxon>Bacillati</taxon>
        <taxon>Actinomycetota</taxon>
        <taxon>Actinomycetes</taxon>
        <taxon>Pseudonocardiales</taxon>
        <taxon>Pseudonocardiaceae</taxon>
        <taxon>Pseudonocardia</taxon>
    </lineage>
</organism>
<protein>
    <submittedName>
        <fullName evidence="1">Uncharacterized protein</fullName>
    </submittedName>
</protein>
<dbReference type="Proteomes" id="UP001165283">
    <property type="component" value="Unassembled WGS sequence"/>
</dbReference>
<reference evidence="1" key="1">
    <citation type="submission" date="2021-04" db="EMBL/GenBank/DDBJ databases">
        <title>Pseudonocardia sp. nov., isolated from sandy soil of mangrove forest.</title>
        <authorList>
            <person name="Zan Z."/>
            <person name="Huang R."/>
            <person name="Liu W."/>
        </authorList>
    </citation>
    <scope>NUCLEOTIDE SEQUENCE</scope>
    <source>
        <strain evidence="1">S2-4</strain>
    </source>
</reference>
<keyword evidence="2" id="KW-1185">Reference proteome</keyword>
<proteinExistence type="predicted"/>
<name>A0ABT1A791_9PSEU</name>
<evidence type="ECO:0000313" key="1">
    <source>
        <dbReference type="EMBL" id="MCO1658869.1"/>
    </source>
</evidence>
<comment type="caution">
    <text evidence="1">The sequence shown here is derived from an EMBL/GenBank/DDBJ whole genome shotgun (WGS) entry which is preliminary data.</text>
</comment>
<evidence type="ECO:0000313" key="2">
    <source>
        <dbReference type="Proteomes" id="UP001165283"/>
    </source>
</evidence>
<dbReference type="RefSeq" id="WP_252443294.1">
    <property type="nucleotide sequence ID" value="NZ_JAGSOV010000060.1"/>
</dbReference>